<protein>
    <recommendedName>
        <fullName evidence="1">Calcineurin-like phosphoesterase domain-containing protein</fullName>
    </recommendedName>
</protein>
<dbReference type="InterPro" id="IPR004843">
    <property type="entry name" value="Calcineurin-like_PHP"/>
</dbReference>
<evidence type="ECO:0000259" key="1">
    <source>
        <dbReference type="Pfam" id="PF00149"/>
    </source>
</evidence>
<dbReference type="EMBL" id="LAZR01042434">
    <property type="protein sequence ID" value="KKL09551.1"/>
    <property type="molecule type" value="Genomic_DNA"/>
</dbReference>
<proteinExistence type="predicted"/>
<name>A0A0F9CV65_9ZZZZ</name>
<accession>A0A0F9CV65</accession>
<gene>
    <name evidence="2" type="ORF">LCGC14_2564730</name>
</gene>
<sequence>MSRVLVIPDLHEPVAKKHILEFCKDMYKKWSCDTTVFIGDVVDWSAISFHANNPECPSPKDEYKLAYVKIQQWYKAFEKATVLIGNHDSRVIRLAESVNIPSKFIRDYQSTWNTPNWEWVGHTVIDNVYYCHGHGKGGGINPAFNFAKSMGMSVVMGHFHSSAGVRWFSSPLSRYFGLDVGAGIDDKAFAFAYAKEQPKRSMVGLGIVLDGQYAYWEPFPCNKDEQYGKK</sequence>
<dbReference type="InterPro" id="IPR029052">
    <property type="entry name" value="Metallo-depent_PP-like"/>
</dbReference>
<evidence type="ECO:0000313" key="2">
    <source>
        <dbReference type="EMBL" id="KKL09551.1"/>
    </source>
</evidence>
<dbReference type="AlphaFoldDB" id="A0A0F9CV65"/>
<organism evidence="2">
    <name type="scientific">marine sediment metagenome</name>
    <dbReference type="NCBI Taxonomy" id="412755"/>
    <lineage>
        <taxon>unclassified sequences</taxon>
        <taxon>metagenomes</taxon>
        <taxon>ecological metagenomes</taxon>
    </lineage>
</organism>
<dbReference type="SUPFAM" id="SSF56300">
    <property type="entry name" value="Metallo-dependent phosphatases"/>
    <property type="match status" value="1"/>
</dbReference>
<dbReference type="Pfam" id="PF00149">
    <property type="entry name" value="Metallophos"/>
    <property type="match status" value="1"/>
</dbReference>
<comment type="caution">
    <text evidence="2">The sequence shown here is derived from an EMBL/GenBank/DDBJ whole genome shotgun (WGS) entry which is preliminary data.</text>
</comment>
<feature type="domain" description="Calcineurin-like phosphoesterase" evidence="1">
    <location>
        <begin position="3"/>
        <end position="140"/>
    </location>
</feature>
<reference evidence="2" key="1">
    <citation type="journal article" date="2015" name="Nature">
        <title>Complex archaea that bridge the gap between prokaryotes and eukaryotes.</title>
        <authorList>
            <person name="Spang A."/>
            <person name="Saw J.H."/>
            <person name="Jorgensen S.L."/>
            <person name="Zaremba-Niedzwiedzka K."/>
            <person name="Martijn J."/>
            <person name="Lind A.E."/>
            <person name="van Eijk R."/>
            <person name="Schleper C."/>
            <person name="Guy L."/>
            <person name="Ettema T.J."/>
        </authorList>
    </citation>
    <scope>NUCLEOTIDE SEQUENCE</scope>
</reference>
<dbReference type="Gene3D" id="3.60.21.10">
    <property type="match status" value="1"/>
</dbReference>
<dbReference type="GO" id="GO:0016787">
    <property type="term" value="F:hydrolase activity"/>
    <property type="evidence" value="ECO:0007669"/>
    <property type="project" value="InterPro"/>
</dbReference>